<organism evidence="1">
    <name type="scientific">invertebrate metagenome</name>
    <dbReference type="NCBI Taxonomy" id="1711999"/>
    <lineage>
        <taxon>unclassified sequences</taxon>
        <taxon>metagenomes</taxon>
        <taxon>organismal metagenomes</taxon>
    </lineage>
</organism>
<comment type="caution">
    <text evidence="1">The sequence shown here is derived from an EMBL/GenBank/DDBJ whole genome shotgun (WGS) entry which is preliminary data.</text>
</comment>
<evidence type="ECO:0000313" key="1">
    <source>
        <dbReference type="EMBL" id="PJE78026.1"/>
    </source>
</evidence>
<reference evidence="1" key="1">
    <citation type="journal article" date="2017" name="Appl. Environ. Microbiol.">
        <title>Molecular characterization of an Endozoicomonas-like organism causing infection in king scallop Pecten maximus L.</title>
        <authorList>
            <person name="Cano I."/>
            <person name="van Aerle R."/>
            <person name="Ross S."/>
            <person name="Verner-Jeffreys D.W."/>
            <person name="Paley R.K."/>
            <person name="Rimmer G."/>
            <person name="Ryder D."/>
            <person name="Hooper P."/>
            <person name="Stone D."/>
            <person name="Feist S.W."/>
        </authorList>
    </citation>
    <scope>NUCLEOTIDE SEQUENCE</scope>
</reference>
<protein>
    <submittedName>
        <fullName evidence="1">Uncharacterized protein</fullName>
    </submittedName>
</protein>
<accession>A0A2H9T474</accession>
<dbReference type="EMBL" id="NSIT01000290">
    <property type="protein sequence ID" value="PJE78026.1"/>
    <property type="molecule type" value="Genomic_DNA"/>
</dbReference>
<gene>
    <name evidence="1" type="ORF">CI610_03042</name>
</gene>
<dbReference type="AlphaFoldDB" id="A0A2H9T474"/>
<sequence>MTELSPLTQTLHGREMSVLPVLHCWKWLLVYWAHKMADYQEISSRTDPSPRQDKASNTNSQMMWCPTLKSACLSIFLGADIRE</sequence>
<name>A0A2H9T474_9ZZZZ</name>
<proteinExistence type="predicted"/>